<feature type="domain" description="Ig-like" evidence="12">
    <location>
        <begin position="1129"/>
        <end position="1210"/>
    </location>
</feature>
<dbReference type="InterPro" id="IPR007110">
    <property type="entry name" value="Ig-like_dom"/>
</dbReference>
<dbReference type="GO" id="GO:0007156">
    <property type="term" value="P:homophilic cell adhesion via plasma membrane adhesion molecules"/>
    <property type="evidence" value="ECO:0007669"/>
    <property type="project" value="TreeGrafter"/>
</dbReference>
<evidence type="ECO:0000313" key="13">
    <source>
        <dbReference type="EMBL" id="KAK3766543.1"/>
    </source>
</evidence>
<dbReference type="Pfam" id="PF13927">
    <property type="entry name" value="Ig_3"/>
    <property type="match status" value="1"/>
</dbReference>
<dbReference type="InterPro" id="IPR003599">
    <property type="entry name" value="Ig_sub"/>
</dbReference>
<dbReference type="InterPro" id="IPR013098">
    <property type="entry name" value="Ig_I-set"/>
</dbReference>
<dbReference type="FunFam" id="2.60.40.10:FF:000189">
    <property type="entry name" value="Neogenin isoform 3"/>
    <property type="match status" value="1"/>
</dbReference>
<evidence type="ECO:0000256" key="9">
    <source>
        <dbReference type="ARBA" id="ARBA00023180"/>
    </source>
</evidence>
<evidence type="ECO:0000256" key="3">
    <source>
        <dbReference type="ARBA" id="ARBA00022473"/>
    </source>
</evidence>
<feature type="domain" description="Ig-like" evidence="12">
    <location>
        <begin position="895"/>
        <end position="968"/>
    </location>
</feature>
<name>A0AAE1DEJ6_9GAST</name>
<evidence type="ECO:0000256" key="6">
    <source>
        <dbReference type="ARBA" id="ARBA00023136"/>
    </source>
</evidence>
<dbReference type="Pfam" id="PF07679">
    <property type="entry name" value="I-set"/>
    <property type="match status" value="4"/>
</dbReference>
<keyword evidence="4" id="KW-0732">Signal</keyword>
<feature type="compositionally biased region" description="Polar residues" evidence="11">
    <location>
        <begin position="1443"/>
        <end position="1452"/>
    </location>
</feature>
<feature type="domain" description="Ig-like" evidence="12">
    <location>
        <begin position="188"/>
        <end position="271"/>
    </location>
</feature>
<comment type="caution">
    <text evidence="13">The sequence shown here is derived from an EMBL/GenBank/DDBJ whole genome shotgun (WGS) entry which is preliminary data.</text>
</comment>
<dbReference type="GO" id="GO:0030424">
    <property type="term" value="C:axon"/>
    <property type="evidence" value="ECO:0007669"/>
    <property type="project" value="TreeGrafter"/>
</dbReference>
<keyword evidence="5" id="KW-0677">Repeat</keyword>
<accession>A0AAE1DEJ6</accession>
<sequence length="1790" mass="197676">MGRVGTRKGWRMEIRVEMLWVLFPLPLHTTREKAAGWKMAPRVMPLTFLIATFLQISLAFPESAPSLVVEPEPRYYVGKEHPVKLVCAARNAEDISFTCVGLQIPPTSMEVEEASDLADNPSSIRASITIPRADVVNYHKQQKAEMAASEIRDKEPRPFWCECNVLDIDGEIFKTSRRSIIKLAHLRHRFTQQPQDSVVDAGSTGELICGAPLGNPKPEISWTKDSLPVSLGDDHRMLITDRGSLVITDTQAEDAGVYQCKARNAAGVRLSHKVELKVEATMEDLTEQSDQQVDIVKSRTPRQTDQRVKPKFTMQPSEDIIYVAEGKDNKIVCAAVGVAALYFNCNHRNLDSKLFDIRSSYGKDSATGANIFQRTLIVKYDYVNRQRTKRVHCVCKATARVGRRRIDLETDKERGRIHISTLESDFPVQPQNGDYMVGDDVTIKCTLPNGKPKPWLYWYKEDKQLELRRTDNKYELDNQNLVIKNIQMGDAGDYTCRARNFAGTETSKSGRIQVLEKQKESSDFKLPDEIPTEVTIITDLPPESYLQEDGTVELMCAALPAAHFNINCGRRYLEEDEITVEKEQLPDDAYHSLIRARFTVTEDDMKINPYNFYCKCRFQQFINNKWMTVHSSEGYVKPRKSDTQENYIDDQFESIPEDAEVSIGETVRLDCIPPAGNPQPVVYWIKDGERINPDVDRNFVFMRNGQLALRRVRVEDEGIYICVAENSVGMRQTDPARLDILDKPPPSVPIEPSTTPDDSEDVKPTSQVGSMMASLFKEPPSLTYIGNEGEVNLTCEVIGTNMLLFHCNGKKITETYSNGGYRKDEQTQQIVTGSIMTVTREMVKSQKGEFSCKCAFREEGTEDFKPGSNSYIVKAAYLKDRFIRQPRALSKPEIGSKLVLECFPPVGEPNPEVMWIKDNVRVQYSDKIGLENGRNLVIEDFSSEDEGYYTCMARNLVATRQSDSVHVLLDPSVKPTSGPGSDKEMVTKDDTVQVHTPDNTGVITDPTKFHAPYFSKRLYSDYYISIDRPAELTCETVSVHTIGLACNGIDIVEPEIQRRATVNKTMGIDGQLMLKDLWTLTFEVDLKRLQEAEDDLSCACYGLYTDKNGEEKRIEGYLARLHETYIETPENFEPEERSLNIDTFTQFECKPPTGSPMPQISWLKDGQPAQHTVVPNLGTLVINGVRKSDEGVYECFAENTAGKKKVRTITLRVLVTDAPMPSTSTEGTGRIGFSPGQVSSTLDEGDQAVPETTPEGSAVIEGNESTTMEEKMKKGEVSPSAGSYVPTDSPTTDAPTVKVEEGRVTHNPRPPYGPIDEGSEEDGATISSEAEPTATSNLGGEDDTKLSPGGEPSGTDSSKPEPSASSGADEKDTTLTEASEGGVDSTQGGVGPDSEAGTKTSPDSGDGSSASSSESEPEGEKIDPSPVPSRTPGHSGGSSGTGMKNTGKQGVSETVDETGDGSVVGPMPRKDGEEKDCKKSAIECTRLAPKDVKSCQDIHQFVNCLDNLKANCQDRISQFSLENMEDKITWCDAVEARCKPAMEMCEDKLLDSETGAFSIRNLCGQWDNYMDCTDSAMETECGTNMMLSIFQQDYMMDDIEMESQPYVNRHLIKDWAKTYCQQLEDTLASCTHMEMFSFEDTWERAASLHADNNTYWCRASVKLVDYSTSALDKCESEKSVEDSLAALKQICGPEGVFPDDEPPVGEPEGGFDGSSKGDGDASPEGGGDGSIEGGKDASTEGEEGEQSGAPDAGAAATKQGNDKDSSSAMAASLLLTVALQLALAMFLSRR</sequence>
<dbReference type="SMART" id="SM00408">
    <property type="entry name" value="IGc2"/>
    <property type="match status" value="5"/>
</dbReference>
<organism evidence="13 14">
    <name type="scientific">Elysia crispata</name>
    <name type="common">lettuce slug</name>
    <dbReference type="NCBI Taxonomy" id="231223"/>
    <lineage>
        <taxon>Eukaryota</taxon>
        <taxon>Metazoa</taxon>
        <taxon>Spiralia</taxon>
        <taxon>Lophotrochozoa</taxon>
        <taxon>Mollusca</taxon>
        <taxon>Gastropoda</taxon>
        <taxon>Heterobranchia</taxon>
        <taxon>Euthyneura</taxon>
        <taxon>Panpulmonata</taxon>
        <taxon>Sacoglossa</taxon>
        <taxon>Placobranchoidea</taxon>
        <taxon>Plakobranchidae</taxon>
        <taxon>Elysia</taxon>
    </lineage>
</organism>
<evidence type="ECO:0000259" key="12">
    <source>
        <dbReference type="PROSITE" id="PS50835"/>
    </source>
</evidence>
<evidence type="ECO:0000256" key="8">
    <source>
        <dbReference type="ARBA" id="ARBA00023170"/>
    </source>
</evidence>
<dbReference type="GO" id="GO:0050808">
    <property type="term" value="P:synapse organization"/>
    <property type="evidence" value="ECO:0007669"/>
    <property type="project" value="TreeGrafter"/>
</dbReference>
<dbReference type="GO" id="GO:0043025">
    <property type="term" value="C:neuronal cell body"/>
    <property type="evidence" value="ECO:0007669"/>
    <property type="project" value="TreeGrafter"/>
</dbReference>
<comment type="subcellular location">
    <subcellularLocation>
        <location evidence="1">Membrane</location>
        <topology evidence="1">Single-pass type I membrane protein</topology>
    </subcellularLocation>
</comment>
<proteinExistence type="inferred from homology"/>
<dbReference type="GO" id="GO:0008046">
    <property type="term" value="F:axon guidance receptor activity"/>
    <property type="evidence" value="ECO:0007669"/>
    <property type="project" value="TreeGrafter"/>
</dbReference>
<dbReference type="PANTHER" id="PTHR45080">
    <property type="entry name" value="CONTACTIN 5"/>
    <property type="match status" value="1"/>
</dbReference>
<keyword evidence="3" id="KW-0217">Developmental protein</keyword>
<dbReference type="Gene3D" id="2.60.40.10">
    <property type="entry name" value="Immunoglobulins"/>
    <property type="match status" value="10"/>
</dbReference>
<keyword evidence="8" id="KW-0675">Receptor</keyword>
<keyword evidence="6" id="KW-0472">Membrane</keyword>
<dbReference type="InterPro" id="IPR057755">
    <property type="entry name" value="UNC5A-D-like_N"/>
</dbReference>
<keyword evidence="9" id="KW-0325">Glycoprotein</keyword>
<evidence type="ECO:0000256" key="1">
    <source>
        <dbReference type="ARBA" id="ARBA00004479"/>
    </source>
</evidence>
<evidence type="ECO:0000313" key="14">
    <source>
        <dbReference type="Proteomes" id="UP001283361"/>
    </source>
</evidence>
<evidence type="ECO:0000256" key="7">
    <source>
        <dbReference type="ARBA" id="ARBA00023157"/>
    </source>
</evidence>
<dbReference type="EMBL" id="JAWDGP010004210">
    <property type="protein sequence ID" value="KAK3766543.1"/>
    <property type="molecule type" value="Genomic_DNA"/>
</dbReference>
<feature type="domain" description="Ig-like" evidence="12">
    <location>
        <begin position="638"/>
        <end position="739"/>
    </location>
</feature>
<feature type="region of interest" description="Disordered" evidence="11">
    <location>
        <begin position="1220"/>
        <end position="1476"/>
    </location>
</feature>
<dbReference type="InterPro" id="IPR036179">
    <property type="entry name" value="Ig-like_dom_sf"/>
</dbReference>
<dbReference type="InterPro" id="IPR013783">
    <property type="entry name" value="Ig-like_fold"/>
</dbReference>
<evidence type="ECO:0000256" key="4">
    <source>
        <dbReference type="ARBA" id="ARBA00022729"/>
    </source>
</evidence>
<feature type="domain" description="Ig-like" evidence="12">
    <location>
        <begin position="438"/>
        <end position="513"/>
    </location>
</feature>
<dbReference type="Pfam" id="PF25609">
    <property type="entry name" value="Unc5_NetrinR_N"/>
    <property type="match status" value="3"/>
</dbReference>
<feature type="compositionally biased region" description="Polar residues" evidence="11">
    <location>
        <begin position="1325"/>
        <end position="1338"/>
    </location>
</feature>
<feature type="compositionally biased region" description="Low complexity" evidence="11">
    <location>
        <begin position="1401"/>
        <end position="1414"/>
    </location>
</feature>
<keyword evidence="10" id="KW-0393">Immunoglobulin domain</keyword>
<keyword evidence="7" id="KW-1015">Disulfide bond</keyword>
<gene>
    <name evidence="13" type="ORF">RRG08_028661</name>
</gene>
<dbReference type="Proteomes" id="UP001283361">
    <property type="component" value="Unassembled WGS sequence"/>
</dbReference>
<evidence type="ECO:0000256" key="2">
    <source>
        <dbReference type="ARBA" id="ARBA00009844"/>
    </source>
</evidence>
<evidence type="ECO:0000256" key="10">
    <source>
        <dbReference type="ARBA" id="ARBA00023319"/>
    </source>
</evidence>
<dbReference type="PANTHER" id="PTHR45080:SF8">
    <property type="entry name" value="IG-LIKE DOMAIN-CONTAINING PROTEIN"/>
    <property type="match status" value="1"/>
</dbReference>
<dbReference type="SUPFAM" id="SSF48726">
    <property type="entry name" value="Immunoglobulin"/>
    <property type="match status" value="5"/>
</dbReference>
<keyword evidence="14" id="KW-1185">Reference proteome</keyword>
<protein>
    <recommendedName>
        <fullName evidence="12">Ig-like domain-containing protein</fullName>
    </recommendedName>
</protein>
<dbReference type="InterPro" id="IPR050958">
    <property type="entry name" value="Cell_Adh-Cytoskel_Orgn"/>
</dbReference>
<dbReference type="PROSITE" id="PS50835">
    <property type="entry name" value="IG_LIKE"/>
    <property type="match status" value="5"/>
</dbReference>
<feature type="region of interest" description="Disordered" evidence="11">
    <location>
        <begin position="739"/>
        <end position="765"/>
    </location>
</feature>
<comment type="similarity">
    <text evidence="2">Belongs to the unc-5 family.</text>
</comment>
<evidence type="ECO:0000256" key="5">
    <source>
        <dbReference type="ARBA" id="ARBA00022737"/>
    </source>
</evidence>
<reference evidence="13" key="1">
    <citation type="journal article" date="2023" name="G3 (Bethesda)">
        <title>A reference genome for the long-term kleptoplast-retaining sea slug Elysia crispata morphotype clarki.</title>
        <authorList>
            <person name="Eastman K.E."/>
            <person name="Pendleton A.L."/>
            <person name="Shaikh M.A."/>
            <person name="Suttiyut T."/>
            <person name="Ogas R."/>
            <person name="Tomko P."/>
            <person name="Gavelis G."/>
            <person name="Widhalm J.R."/>
            <person name="Wisecaver J.H."/>
        </authorList>
    </citation>
    <scope>NUCLEOTIDE SEQUENCE</scope>
    <source>
        <strain evidence="13">ECLA1</strain>
    </source>
</reference>
<dbReference type="SMART" id="SM00409">
    <property type="entry name" value="IG"/>
    <property type="match status" value="5"/>
</dbReference>
<evidence type="ECO:0000256" key="11">
    <source>
        <dbReference type="SAM" id="MobiDB-lite"/>
    </source>
</evidence>
<dbReference type="GO" id="GO:0005886">
    <property type="term" value="C:plasma membrane"/>
    <property type="evidence" value="ECO:0007669"/>
    <property type="project" value="TreeGrafter"/>
</dbReference>
<dbReference type="InterPro" id="IPR003598">
    <property type="entry name" value="Ig_sub2"/>
</dbReference>
<dbReference type="FunFam" id="2.60.40.10:FF:000032">
    <property type="entry name" value="palladin isoform X1"/>
    <property type="match status" value="2"/>
</dbReference>
<feature type="region of interest" description="Disordered" evidence="11">
    <location>
        <begin position="1692"/>
        <end position="1766"/>
    </location>
</feature>